<comment type="caution">
    <text evidence="2">The sequence shown here is derived from an EMBL/GenBank/DDBJ whole genome shotgun (WGS) entry which is preliminary data.</text>
</comment>
<feature type="chain" id="PRO_5045747162" evidence="1">
    <location>
        <begin position="29"/>
        <end position="175"/>
    </location>
</feature>
<evidence type="ECO:0000256" key="1">
    <source>
        <dbReference type="SAM" id="SignalP"/>
    </source>
</evidence>
<evidence type="ECO:0000313" key="3">
    <source>
        <dbReference type="Proteomes" id="UP001501747"/>
    </source>
</evidence>
<organism evidence="2 3">
    <name type="scientific">Allokutzneria multivorans</name>
    <dbReference type="NCBI Taxonomy" id="1142134"/>
    <lineage>
        <taxon>Bacteria</taxon>
        <taxon>Bacillati</taxon>
        <taxon>Actinomycetota</taxon>
        <taxon>Actinomycetes</taxon>
        <taxon>Pseudonocardiales</taxon>
        <taxon>Pseudonocardiaceae</taxon>
        <taxon>Allokutzneria</taxon>
    </lineage>
</organism>
<protein>
    <submittedName>
        <fullName evidence="2">Uncharacterized protein</fullName>
    </submittedName>
</protein>
<reference evidence="3" key="1">
    <citation type="journal article" date="2019" name="Int. J. Syst. Evol. Microbiol.">
        <title>The Global Catalogue of Microorganisms (GCM) 10K type strain sequencing project: providing services to taxonomists for standard genome sequencing and annotation.</title>
        <authorList>
            <consortium name="The Broad Institute Genomics Platform"/>
            <consortium name="The Broad Institute Genome Sequencing Center for Infectious Disease"/>
            <person name="Wu L."/>
            <person name="Ma J."/>
        </authorList>
    </citation>
    <scope>NUCLEOTIDE SEQUENCE [LARGE SCALE GENOMIC DNA]</scope>
    <source>
        <strain evidence="3">JCM 17342</strain>
    </source>
</reference>
<dbReference type="RefSeq" id="WP_344873824.1">
    <property type="nucleotide sequence ID" value="NZ_BAABAL010000006.1"/>
</dbReference>
<evidence type="ECO:0000313" key="2">
    <source>
        <dbReference type="EMBL" id="GAA4002531.1"/>
    </source>
</evidence>
<name>A0ABP7RV79_9PSEU</name>
<gene>
    <name evidence="2" type="ORF">GCM10022247_24190</name>
</gene>
<dbReference type="EMBL" id="BAABAL010000006">
    <property type="protein sequence ID" value="GAA4002531.1"/>
    <property type="molecule type" value="Genomic_DNA"/>
</dbReference>
<keyword evidence="3" id="KW-1185">Reference proteome</keyword>
<keyword evidence="1" id="KW-0732">Signal</keyword>
<sequence length="175" mass="18662">MTSLLSRLAVGGVLIAALGGAVAPTAVAAPAPAVDCAEGNVLKDVFHSADHDGISVVFNYHCAVEGKDAKGKKFNHLRDVSFLGANEKPYPSAGEGKIDYDKSAKAWIRVVTDGYNWIGDTYKGKRKIAGEGAVKQIVHADNFEGQALWFIGLDKKRQITFSAKGKTVQVYVKVA</sequence>
<accession>A0ABP7RV79</accession>
<dbReference type="Proteomes" id="UP001501747">
    <property type="component" value="Unassembled WGS sequence"/>
</dbReference>
<proteinExistence type="predicted"/>
<feature type="signal peptide" evidence="1">
    <location>
        <begin position="1"/>
        <end position="28"/>
    </location>
</feature>